<gene>
    <name evidence="3" type="ORF">FR698_15625</name>
</gene>
<dbReference type="Pfam" id="PF13358">
    <property type="entry name" value="DDE_3"/>
    <property type="match status" value="1"/>
</dbReference>
<dbReference type="NCBIfam" id="NF033545">
    <property type="entry name" value="transpos_IS630"/>
    <property type="match status" value="1"/>
</dbReference>
<comment type="caution">
    <text evidence="3">The sequence shown here is derived from an EMBL/GenBank/DDBJ whole genome shotgun (WGS) entry which is preliminary data.</text>
</comment>
<evidence type="ECO:0000313" key="3">
    <source>
        <dbReference type="EMBL" id="TXF10351.1"/>
    </source>
</evidence>
<dbReference type="AlphaFoldDB" id="A0A5C7ESU9"/>
<sequence length="330" mass="38047">MAVKMDEAAKRRVRAGRLLMKGKKPAEVARAVGAPRQTVYRWLGVLQEKGIDGLREMSKGGRPSRMRAEQLEELRQALLAGPVACGYGTDLWTLKRVRLLIEKRFRLRYSEVHVWRLLGAMGFSSQKPEKRAIERDEQAVAHWKKRTWPRLKKKPRREGRVIVFIDESGLSERPTRVRTWASKGQTPVIQFHFNWKQWSMIAGVSFTNAYFRLHEGAIRSAQIVAFLKALVKQIGRRLLIIWDGLKAHRSRLVRDYVDSLAGRIELAFLPPYAPELNPVEYLWAWLKRHALANYCPDSIADLAITARGKLKSAQRRTSLIAAFWKQAELF</sequence>
<dbReference type="InterPro" id="IPR025959">
    <property type="entry name" value="Winged_HTH_dom"/>
</dbReference>
<accession>A0A5C7ESU9</accession>
<evidence type="ECO:0000259" key="1">
    <source>
        <dbReference type="Pfam" id="PF13358"/>
    </source>
</evidence>
<dbReference type="InterPro" id="IPR009057">
    <property type="entry name" value="Homeodomain-like_sf"/>
</dbReference>
<evidence type="ECO:0000313" key="4">
    <source>
        <dbReference type="Proteomes" id="UP000321201"/>
    </source>
</evidence>
<feature type="domain" description="Winged helix-turn helix" evidence="2">
    <location>
        <begin position="89"/>
        <end position="146"/>
    </location>
</feature>
<dbReference type="Proteomes" id="UP000321201">
    <property type="component" value="Unassembled WGS sequence"/>
</dbReference>
<evidence type="ECO:0000259" key="2">
    <source>
        <dbReference type="Pfam" id="PF13592"/>
    </source>
</evidence>
<dbReference type="InterPro" id="IPR038717">
    <property type="entry name" value="Tc1-like_DDE_dom"/>
</dbReference>
<feature type="domain" description="Tc1-like transposase DDE" evidence="1">
    <location>
        <begin position="162"/>
        <end position="294"/>
    </location>
</feature>
<dbReference type="SUPFAM" id="SSF46689">
    <property type="entry name" value="Homeodomain-like"/>
    <property type="match status" value="1"/>
</dbReference>
<dbReference type="Pfam" id="PF13592">
    <property type="entry name" value="HTH_33"/>
    <property type="match status" value="1"/>
</dbReference>
<dbReference type="InterPro" id="IPR047655">
    <property type="entry name" value="Transpos_IS630-like"/>
</dbReference>
<proteinExistence type="predicted"/>
<protein>
    <submittedName>
        <fullName evidence="3">IS630 family transposase</fullName>
    </submittedName>
</protein>
<dbReference type="Pfam" id="PF13551">
    <property type="entry name" value="HTH_29"/>
    <property type="match status" value="1"/>
</dbReference>
<dbReference type="EMBL" id="VPFL01000034">
    <property type="protein sequence ID" value="TXF10351.1"/>
    <property type="molecule type" value="Genomic_DNA"/>
</dbReference>
<reference evidence="3 4" key="1">
    <citation type="submission" date="2019-08" db="EMBL/GenBank/DDBJ databases">
        <title>Pelomicrobium methylotrophicum gen. nov., sp. nov. a moderately thermophilic, facultatively anaerobic, lithoautotrophic and methylotrophic bacterium isolated from a terrestrial mud volcano.</title>
        <authorList>
            <person name="Slobodkina G.B."/>
            <person name="Merkel A.Y."/>
            <person name="Slobodkin A.I."/>
        </authorList>
    </citation>
    <scope>NUCLEOTIDE SEQUENCE [LARGE SCALE GENOMIC DNA]</scope>
    <source>
        <strain evidence="3 4">SM250</strain>
    </source>
</reference>
<organism evidence="3 4">
    <name type="scientific">Pelomicrobium methylotrophicum</name>
    <dbReference type="NCBI Taxonomy" id="2602750"/>
    <lineage>
        <taxon>Bacteria</taxon>
        <taxon>Pseudomonadati</taxon>
        <taxon>Pseudomonadota</taxon>
        <taxon>Hydrogenophilia</taxon>
        <taxon>Hydrogenophilia incertae sedis</taxon>
        <taxon>Pelomicrobium</taxon>
    </lineage>
</organism>
<dbReference type="GO" id="GO:0003676">
    <property type="term" value="F:nucleic acid binding"/>
    <property type="evidence" value="ECO:0007669"/>
    <property type="project" value="InterPro"/>
</dbReference>
<dbReference type="Gene3D" id="3.30.420.10">
    <property type="entry name" value="Ribonuclease H-like superfamily/Ribonuclease H"/>
    <property type="match status" value="1"/>
</dbReference>
<keyword evidence="4" id="KW-1185">Reference proteome</keyword>
<dbReference type="InParanoid" id="A0A5C7ESU9"/>
<dbReference type="RefSeq" id="WP_147801118.1">
    <property type="nucleotide sequence ID" value="NZ_VPFL01000034.1"/>
</dbReference>
<dbReference type="InterPro" id="IPR036397">
    <property type="entry name" value="RNaseH_sf"/>
</dbReference>
<dbReference type="OrthoDB" id="129174at2"/>
<name>A0A5C7ESU9_9PROT</name>